<proteinExistence type="predicted"/>
<feature type="chain" id="PRO_5042271850" evidence="1">
    <location>
        <begin position="18"/>
        <end position="99"/>
    </location>
</feature>
<reference evidence="2" key="1">
    <citation type="submission" date="2022-03" db="EMBL/GenBank/DDBJ databases">
        <authorList>
            <person name="Alioto T."/>
            <person name="Alioto T."/>
            <person name="Gomez Garrido J."/>
        </authorList>
    </citation>
    <scope>NUCLEOTIDE SEQUENCE</scope>
</reference>
<gene>
    <name evidence="2" type="ORF">PECUL_23A035629</name>
</gene>
<name>A0AAD1TKK7_PELCU</name>
<evidence type="ECO:0000313" key="2">
    <source>
        <dbReference type="EMBL" id="CAH2325745.1"/>
    </source>
</evidence>
<dbReference type="Proteomes" id="UP001295444">
    <property type="component" value="Chromosome 12"/>
</dbReference>
<keyword evidence="3" id="KW-1185">Reference proteome</keyword>
<organism evidence="2 3">
    <name type="scientific">Pelobates cultripes</name>
    <name type="common">Western spadefoot toad</name>
    <dbReference type="NCBI Taxonomy" id="61616"/>
    <lineage>
        <taxon>Eukaryota</taxon>
        <taxon>Metazoa</taxon>
        <taxon>Chordata</taxon>
        <taxon>Craniata</taxon>
        <taxon>Vertebrata</taxon>
        <taxon>Euteleostomi</taxon>
        <taxon>Amphibia</taxon>
        <taxon>Batrachia</taxon>
        <taxon>Anura</taxon>
        <taxon>Pelobatoidea</taxon>
        <taxon>Pelobatidae</taxon>
        <taxon>Pelobates</taxon>
    </lineage>
</organism>
<dbReference type="EMBL" id="OW240923">
    <property type="protein sequence ID" value="CAH2325745.1"/>
    <property type="molecule type" value="Genomic_DNA"/>
</dbReference>
<evidence type="ECO:0000256" key="1">
    <source>
        <dbReference type="SAM" id="SignalP"/>
    </source>
</evidence>
<sequence length="99" mass="10849">MTTSWMSLGLLTKAILSLPVESPFIDSEESAALFYGTFLYHGGRQLLPLPHFSVLLETPTTDSRHPGATTTWQPPLSCASSYRNVLFAGLDNLHLATLE</sequence>
<evidence type="ECO:0000313" key="3">
    <source>
        <dbReference type="Proteomes" id="UP001295444"/>
    </source>
</evidence>
<keyword evidence="1" id="KW-0732">Signal</keyword>
<accession>A0AAD1TKK7</accession>
<protein>
    <submittedName>
        <fullName evidence="2">Uncharacterized protein</fullName>
    </submittedName>
</protein>
<feature type="signal peptide" evidence="1">
    <location>
        <begin position="1"/>
        <end position="17"/>
    </location>
</feature>
<dbReference type="AlphaFoldDB" id="A0AAD1TKK7"/>